<evidence type="ECO:0008006" key="2">
    <source>
        <dbReference type="Google" id="ProtNLM"/>
    </source>
</evidence>
<proteinExistence type="predicted"/>
<reference evidence="1" key="1">
    <citation type="submission" date="2020-02" db="EMBL/GenBank/DDBJ databases">
        <authorList>
            <person name="Meier V. D."/>
        </authorList>
    </citation>
    <scope>NUCLEOTIDE SEQUENCE</scope>
    <source>
        <strain evidence="1">AVDCRST_MAG27</strain>
    </source>
</reference>
<accession>A0A6J4IKN7</accession>
<feature type="non-terminal residue" evidence="1">
    <location>
        <position position="57"/>
    </location>
</feature>
<name>A0A6J4IKN7_9PROT</name>
<protein>
    <recommendedName>
        <fullName evidence="2">Mobile element protein</fullName>
    </recommendedName>
</protein>
<dbReference type="EMBL" id="CADCTD010000092">
    <property type="protein sequence ID" value="CAA9252941.1"/>
    <property type="molecule type" value="Genomic_DNA"/>
</dbReference>
<dbReference type="AlphaFoldDB" id="A0A6J4IKN7"/>
<evidence type="ECO:0000313" key="1">
    <source>
        <dbReference type="EMBL" id="CAA9252941.1"/>
    </source>
</evidence>
<organism evidence="1">
    <name type="scientific">uncultured Craurococcus sp</name>
    <dbReference type="NCBI Taxonomy" id="1135998"/>
    <lineage>
        <taxon>Bacteria</taxon>
        <taxon>Pseudomonadati</taxon>
        <taxon>Pseudomonadota</taxon>
        <taxon>Alphaproteobacteria</taxon>
        <taxon>Acetobacterales</taxon>
        <taxon>Acetobacteraceae</taxon>
        <taxon>Craurococcus</taxon>
        <taxon>environmental samples</taxon>
    </lineage>
</organism>
<gene>
    <name evidence="1" type="ORF">AVDCRST_MAG27-2056</name>
</gene>
<sequence>MRGFQVIPRRAAGESTFARLGQAPRLARGFERPPEVGEAMMHAAMACIMFRRLAPAA</sequence>